<name>A0A147KG14_THECS</name>
<keyword evidence="2" id="KW-1185">Reference proteome</keyword>
<evidence type="ECO:0000313" key="2">
    <source>
        <dbReference type="Proteomes" id="UP000074382"/>
    </source>
</evidence>
<gene>
    <name evidence="1" type="ORF">AC529_13625</name>
</gene>
<comment type="caution">
    <text evidence="1">The sequence shown here is derived from an EMBL/GenBank/DDBJ whole genome shotgun (WGS) entry which is preliminary data.</text>
</comment>
<evidence type="ECO:0000313" key="1">
    <source>
        <dbReference type="EMBL" id="KUP96217.1"/>
    </source>
</evidence>
<dbReference type="Pfam" id="PF09438">
    <property type="entry name" value="DUF2017"/>
    <property type="match status" value="1"/>
</dbReference>
<dbReference type="AlphaFoldDB" id="A0A147KG14"/>
<accession>A0A147KG14</accession>
<dbReference type="InterPro" id="IPR018561">
    <property type="entry name" value="AosR"/>
</dbReference>
<protein>
    <submittedName>
        <fullName evidence="1">Uncharacterized protein</fullName>
    </submittedName>
</protein>
<dbReference type="EMBL" id="LGEM01000098">
    <property type="protein sequence ID" value="KUP96217.1"/>
    <property type="molecule type" value="Genomic_DNA"/>
</dbReference>
<dbReference type="Proteomes" id="UP000074382">
    <property type="component" value="Unassembled WGS sequence"/>
</dbReference>
<sequence>MTTRFHPVPYGGVRIEIDRDDATLLRSMAELLLRIVEEPDQQDGLAALVGISESATRPKDPVLARLFPDAYTDDPAAATDFRRYTENDLRRHKRENARRVVEALPAEGGQVLLDADDVQAWLKVLTDVRLSLGTRMGLETEEDVYALRAAASRDESLAAAAHIYEWLTHVQENLVQAVWRQQG</sequence>
<dbReference type="OrthoDB" id="3268479at2"/>
<dbReference type="STRING" id="665004.AC529_13625"/>
<dbReference type="PATRIC" id="fig|665004.4.peg.3843"/>
<reference evidence="2" key="1">
    <citation type="journal article" date="2017" name="Acta Aliment.">
        <title>Plant polysaccharide degrading enzyme system of Thermpbifida cellulosilytica TB100 revealed by de novo genome project data.</title>
        <authorList>
            <person name="Toth A."/>
            <person name="Baka E."/>
            <person name="Luzics S."/>
            <person name="Bata-Vidacs I."/>
            <person name="Nagy I."/>
            <person name="Balint B."/>
            <person name="Herceg R."/>
            <person name="Olasz F."/>
            <person name="Wilk T."/>
            <person name="Nagy T."/>
            <person name="Kriszt B."/>
            <person name="Nagy I."/>
            <person name="Kukolya J."/>
        </authorList>
    </citation>
    <scope>NUCLEOTIDE SEQUENCE [LARGE SCALE GENOMIC DNA]</scope>
    <source>
        <strain evidence="2">TB100</strain>
    </source>
</reference>
<proteinExistence type="predicted"/>
<dbReference type="RefSeq" id="WP_068758445.1">
    <property type="nucleotide sequence ID" value="NZ_KQ950186.1"/>
</dbReference>
<organism evidence="1 2">
    <name type="scientific">Thermobifida cellulosilytica TB100</name>
    <dbReference type="NCBI Taxonomy" id="665004"/>
    <lineage>
        <taxon>Bacteria</taxon>
        <taxon>Bacillati</taxon>
        <taxon>Actinomycetota</taxon>
        <taxon>Actinomycetes</taxon>
        <taxon>Streptosporangiales</taxon>
        <taxon>Nocardiopsidaceae</taxon>
        <taxon>Thermobifida</taxon>
    </lineage>
</organism>